<evidence type="ECO:0000256" key="2">
    <source>
        <dbReference type="SAM" id="MobiDB-lite"/>
    </source>
</evidence>
<feature type="region of interest" description="Disordered" evidence="2">
    <location>
        <begin position="290"/>
        <end position="314"/>
    </location>
</feature>
<dbReference type="Gene3D" id="3.40.50.720">
    <property type="entry name" value="NAD(P)-binding Rossmann-like Domain"/>
    <property type="match status" value="1"/>
</dbReference>
<feature type="domain" description="Polysaccharide biosynthesis protein CapD-like" evidence="3">
    <location>
        <begin position="7"/>
        <end position="289"/>
    </location>
</feature>
<dbReference type="PANTHER" id="PTHR43318">
    <property type="entry name" value="UDP-N-ACETYLGLUCOSAMINE 4,6-DEHYDRATASE"/>
    <property type="match status" value="1"/>
</dbReference>
<comment type="similarity">
    <text evidence="1">Belongs to the polysaccharide synthase family.</text>
</comment>
<gene>
    <name evidence="4" type="ORF">VF724_11150</name>
</gene>
<accession>A0ABU5ZI90</accession>
<dbReference type="SUPFAM" id="SSF51735">
    <property type="entry name" value="NAD(P)-binding Rossmann-fold domains"/>
    <property type="match status" value="1"/>
</dbReference>
<organism evidence="4 5">
    <name type="scientific">Ferviditalea candida</name>
    <dbReference type="NCBI Taxonomy" id="3108399"/>
    <lineage>
        <taxon>Bacteria</taxon>
        <taxon>Bacillati</taxon>
        <taxon>Bacillota</taxon>
        <taxon>Bacilli</taxon>
        <taxon>Bacillales</taxon>
        <taxon>Paenibacillaceae</taxon>
        <taxon>Ferviditalea</taxon>
    </lineage>
</organism>
<keyword evidence="5" id="KW-1185">Reference proteome</keyword>
<dbReference type="Proteomes" id="UP001310386">
    <property type="component" value="Unassembled WGS sequence"/>
</dbReference>
<proteinExistence type="inferred from homology"/>
<evidence type="ECO:0000313" key="5">
    <source>
        <dbReference type="Proteomes" id="UP001310386"/>
    </source>
</evidence>
<comment type="caution">
    <text evidence="4">The sequence shown here is derived from an EMBL/GenBank/DDBJ whole genome shotgun (WGS) entry which is preliminary data.</text>
</comment>
<evidence type="ECO:0000313" key="4">
    <source>
        <dbReference type="EMBL" id="MEB3102219.1"/>
    </source>
</evidence>
<dbReference type="InterPro" id="IPR051203">
    <property type="entry name" value="Polysaccharide_Synthase-Rel"/>
</dbReference>
<dbReference type="Pfam" id="PF02719">
    <property type="entry name" value="Polysacc_synt_2"/>
    <property type="match status" value="1"/>
</dbReference>
<name>A0ABU5ZI90_9BACL</name>
<dbReference type="RefSeq" id="WP_371754334.1">
    <property type="nucleotide sequence ID" value="NZ_JAYJLD010000014.1"/>
</dbReference>
<sequence>MFQNKRILITGGTGSIGKELAKQLLSRNPAAIRIFSRDEYKQFEMAQEFGATQKMRFLLGDVRDKDRLSYAAKDIDFIFHLAALKQVPACEYNPFEAIQTNVIGTQNVIKAALEHSATKVLLTSSDKAINPTNTMGASKLIAERLFIAAENYKGSNPTVFTTVRFGNVIGSRGSVIPLFVKQILQDKKIRVTHPDMYRFMMSVSEACQLMLQAMTKAHGGEIFVLKMPVVRLGDLVQAILELVEEKFSIKKREIQIETIGLRRGEKMIEELMSEEETYLATEHDNMFTISRANDRPSKPPPRFNRRAGQAQSKKLPKETIKKIIMEQLHTMDIESYLQGEP</sequence>
<evidence type="ECO:0000259" key="3">
    <source>
        <dbReference type="Pfam" id="PF02719"/>
    </source>
</evidence>
<evidence type="ECO:0000256" key="1">
    <source>
        <dbReference type="ARBA" id="ARBA00007430"/>
    </source>
</evidence>
<protein>
    <submittedName>
        <fullName evidence="4">UDP-N-acetylglucosamine 4,6-dehydratase family protein</fullName>
    </submittedName>
</protein>
<dbReference type="PANTHER" id="PTHR43318:SF2">
    <property type="entry name" value="UDP-N-ACETYLGLUCOSAMINE 4,6-DEHYDRATASE (INVERTING)"/>
    <property type="match status" value="1"/>
</dbReference>
<dbReference type="InterPro" id="IPR003869">
    <property type="entry name" value="Polysac_CapD-like"/>
</dbReference>
<dbReference type="InterPro" id="IPR036291">
    <property type="entry name" value="NAD(P)-bd_dom_sf"/>
</dbReference>
<dbReference type="EMBL" id="JAYJLD010000014">
    <property type="protein sequence ID" value="MEB3102219.1"/>
    <property type="molecule type" value="Genomic_DNA"/>
</dbReference>
<reference evidence="4" key="1">
    <citation type="submission" date="2023-12" db="EMBL/GenBank/DDBJ databases">
        <title>Fervidustalea candida gen. nov., sp. nov., a novel member of the family Paenibacillaceae isolated from a geothermal area.</title>
        <authorList>
            <person name="Li W.-J."/>
            <person name="Jiao J.-Y."/>
            <person name="Chen Y."/>
        </authorList>
    </citation>
    <scope>NUCLEOTIDE SEQUENCE</scope>
    <source>
        <strain evidence="4">SYSU GA230002</strain>
    </source>
</reference>
<dbReference type="CDD" id="cd05237">
    <property type="entry name" value="UDP_invert_4-6DH_SDR_e"/>
    <property type="match status" value="1"/>
</dbReference>